<sequence>MMKTIRYICMSDLHFGAGSSLFTSMKPPTQDEKTGRLTARRGSRILRQFARSLRLLAKKHSRPGKRPTLVLNGDILELALADLDDALTVFEDFLVALFPKGETPLFDTEILYLPGNHDHHMWELSREEEYIRRRKTNAPPFHTVSADRADGLRSPLLEETLRRVRSDLKVRVSYPNLALSADDRTVVIHHGHFTERIYYQISQMRNLIFPGRTAPQTLEEIESENFAWIDFFWSTLGRSGPAGKDLELIYNKLHDPTQTEKMLHRFAIQVSAKNHPPSLWDTIRGTFVYIVIRAATRRILDTEIHQGKEPLNESSRKLMQWYLSVPVKHQIGDVKRLGFLFGHTHKPFSEPVSLEDGASVDVYNSGGWVVETPDVIESHGGNLLLLDEKLTCYPLHVFNEGEFTPDAMLPEGDRLKGMIVNGIRRRRMRLIRRIQSEGTMYEKVLLMTKGKEWKKHLGSGLASGPKKKKRKKSQKPRKSRSNS</sequence>
<name>A0A833LZ85_9LEPT</name>
<evidence type="ECO:0000256" key="1">
    <source>
        <dbReference type="SAM" id="MobiDB-lite"/>
    </source>
</evidence>
<accession>A0A833LZ85</accession>
<reference evidence="3 4" key="1">
    <citation type="submission" date="2019-10" db="EMBL/GenBank/DDBJ databases">
        <title>Extracellular Electron Transfer in a Candidatus Methanoperedens spp. Enrichment Culture.</title>
        <authorList>
            <person name="Berger S."/>
            <person name="Rangel Shaw D."/>
            <person name="Berben T."/>
            <person name="In 'T Zandt M."/>
            <person name="Frank J."/>
            <person name="Reimann J."/>
            <person name="Jetten M.S.M."/>
            <person name="Welte C.U."/>
        </authorList>
    </citation>
    <scope>NUCLEOTIDE SEQUENCE [LARGE SCALE GENOMIC DNA]</scope>
    <source>
        <strain evidence="3">SB12</strain>
    </source>
</reference>
<evidence type="ECO:0000259" key="2">
    <source>
        <dbReference type="Pfam" id="PF00149"/>
    </source>
</evidence>
<protein>
    <recommendedName>
        <fullName evidence="2">Calcineurin-like phosphoesterase domain-containing protein</fullName>
    </recommendedName>
</protein>
<feature type="region of interest" description="Disordered" evidence="1">
    <location>
        <begin position="455"/>
        <end position="483"/>
    </location>
</feature>
<proteinExistence type="predicted"/>
<comment type="caution">
    <text evidence="3">The sequence shown here is derived from an EMBL/GenBank/DDBJ whole genome shotgun (WGS) entry which is preliminary data.</text>
</comment>
<dbReference type="Proteomes" id="UP000460298">
    <property type="component" value="Unassembled WGS sequence"/>
</dbReference>
<dbReference type="InterPro" id="IPR029052">
    <property type="entry name" value="Metallo-depent_PP-like"/>
</dbReference>
<gene>
    <name evidence="3" type="ORF">F9K24_05200</name>
</gene>
<dbReference type="Pfam" id="PF00149">
    <property type="entry name" value="Metallophos"/>
    <property type="match status" value="1"/>
</dbReference>
<dbReference type="AlphaFoldDB" id="A0A833LZ85"/>
<organism evidence="3 4">
    <name type="scientific">Leptonema illini</name>
    <dbReference type="NCBI Taxonomy" id="183"/>
    <lineage>
        <taxon>Bacteria</taxon>
        <taxon>Pseudomonadati</taxon>
        <taxon>Spirochaetota</taxon>
        <taxon>Spirochaetia</taxon>
        <taxon>Leptospirales</taxon>
        <taxon>Leptospiraceae</taxon>
        <taxon>Leptonema</taxon>
    </lineage>
</organism>
<evidence type="ECO:0000313" key="3">
    <source>
        <dbReference type="EMBL" id="KAB2933867.1"/>
    </source>
</evidence>
<dbReference type="EMBL" id="WBUI01000004">
    <property type="protein sequence ID" value="KAB2933867.1"/>
    <property type="molecule type" value="Genomic_DNA"/>
</dbReference>
<feature type="compositionally biased region" description="Basic residues" evidence="1">
    <location>
        <begin position="465"/>
        <end position="483"/>
    </location>
</feature>
<dbReference type="GO" id="GO:0016787">
    <property type="term" value="F:hydrolase activity"/>
    <property type="evidence" value="ECO:0007669"/>
    <property type="project" value="InterPro"/>
</dbReference>
<feature type="domain" description="Calcineurin-like phosphoesterase" evidence="2">
    <location>
        <begin position="6"/>
        <end position="169"/>
    </location>
</feature>
<dbReference type="InterPro" id="IPR004843">
    <property type="entry name" value="Calcineurin-like_PHP"/>
</dbReference>
<dbReference type="SUPFAM" id="SSF56300">
    <property type="entry name" value="Metallo-dependent phosphatases"/>
    <property type="match status" value="1"/>
</dbReference>
<evidence type="ECO:0000313" key="4">
    <source>
        <dbReference type="Proteomes" id="UP000460298"/>
    </source>
</evidence>